<feature type="transmembrane region" description="Helical" evidence="9">
    <location>
        <begin position="380"/>
        <end position="400"/>
    </location>
</feature>
<keyword evidence="5 9" id="KW-0812">Transmembrane</keyword>
<accession>A0A0R2LGW8</accession>
<dbReference type="InterPro" id="IPR004796">
    <property type="entry name" value="PTS_IIC_cello"/>
</dbReference>
<proteinExistence type="predicted"/>
<dbReference type="PATRIC" id="fig|993692.3.peg.105"/>
<reference evidence="11 12" key="1">
    <citation type="journal article" date="2015" name="Genome Announc.">
        <title>Expanding the biotechnology potential of lactobacilli through comparative genomics of 213 strains and associated genera.</title>
        <authorList>
            <person name="Sun Z."/>
            <person name="Harris H.M."/>
            <person name="McCann A."/>
            <person name="Guo C."/>
            <person name="Argimon S."/>
            <person name="Zhang W."/>
            <person name="Yang X."/>
            <person name="Jeffery I.B."/>
            <person name="Cooney J.C."/>
            <person name="Kagawa T.F."/>
            <person name="Liu W."/>
            <person name="Song Y."/>
            <person name="Salvetti E."/>
            <person name="Wrobel A."/>
            <person name="Rasinkangas P."/>
            <person name="Parkhill J."/>
            <person name="Rea M.C."/>
            <person name="O'Sullivan O."/>
            <person name="Ritari J."/>
            <person name="Douillard F.P."/>
            <person name="Paul Ross R."/>
            <person name="Yang R."/>
            <person name="Briner A.E."/>
            <person name="Felis G.E."/>
            <person name="de Vos W.M."/>
            <person name="Barrangou R."/>
            <person name="Klaenhammer T.R."/>
            <person name="Caufield P.W."/>
            <person name="Cui Y."/>
            <person name="Zhang H."/>
            <person name="O'Toole P.W."/>
        </authorList>
    </citation>
    <scope>NUCLEOTIDE SEQUENCE [LARGE SCALE GENOMIC DNA]</scope>
    <source>
        <strain evidence="11 12">DSM 24716</strain>
    </source>
</reference>
<feature type="domain" description="PTS EIIC type-3" evidence="10">
    <location>
        <begin position="5"/>
        <end position="400"/>
    </location>
</feature>
<dbReference type="STRING" id="993692.IV57_GL000105"/>
<evidence type="ECO:0000256" key="2">
    <source>
        <dbReference type="ARBA" id="ARBA00022448"/>
    </source>
</evidence>
<sequence>MGAKMLVQILYLSAKLRNTKIASAVRDTLILLFPIMLLGSFAEVIKFAFLTKNGYMARMFGITTWLPYNNELSWIMGVVFHCTIEMIALYAVYGAAYYTAKEYGQNTARAGAVGLLAYLVIAFQPTADGIPNFSPFLMSQGMLIAIIVGYLCSRLLTAFENSKLDQRYKIVSPILIIMIISALINLLGMAMLKMEVPTYVASFVVDHSQSHALLYVLGLGVLTNLLAWMAVGGPFTNSPTFSDAPSMANMNAALKAGSSWNVPYKFTDTTLFHSFANFGGSGVVLALIIAILIFSKKSKNRNVSKWAIFPAIFNNHYPMMLGIPILFNPVFLVPFVLVPLVNMLIAALFIILHWIPAVAYPVPSGTPGPLIAFIGTNGNWLSLILGVALLVLDVFIYLPFVKLSDRISQKAGEIDEN</sequence>
<dbReference type="InterPro" id="IPR051088">
    <property type="entry name" value="PTS_Sugar-EIIC/EIIB"/>
</dbReference>
<dbReference type="PIRSF" id="PIRSF006351">
    <property type="entry name" value="PTS_EIIC-Cellobiose"/>
    <property type="match status" value="1"/>
</dbReference>
<comment type="caution">
    <text evidence="11">The sequence shown here is derived from an EMBL/GenBank/DDBJ whole genome shotgun (WGS) entry which is preliminary data.</text>
</comment>
<name>A0A0R2LGW8_9LACO</name>
<feature type="transmembrane region" description="Helical" evidence="9">
    <location>
        <begin position="275"/>
        <end position="295"/>
    </location>
</feature>
<dbReference type="Pfam" id="PF02378">
    <property type="entry name" value="PTS_EIIC"/>
    <property type="match status" value="1"/>
</dbReference>
<dbReference type="PANTHER" id="PTHR33989">
    <property type="match status" value="1"/>
</dbReference>
<feature type="transmembrane region" description="Helical" evidence="9">
    <location>
        <begin position="110"/>
        <end position="127"/>
    </location>
</feature>
<keyword evidence="12" id="KW-1185">Reference proteome</keyword>
<dbReference type="GO" id="GO:0009401">
    <property type="term" value="P:phosphoenolpyruvate-dependent sugar phosphotransferase system"/>
    <property type="evidence" value="ECO:0007669"/>
    <property type="project" value="InterPro"/>
</dbReference>
<dbReference type="GO" id="GO:0005886">
    <property type="term" value="C:plasma membrane"/>
    <property type="evidence" value="ECO:0007669"/>
    <property type="project" value="UniProtKB-SubCell"/>
</dbReference>
<feature type="transmembrane region" description="Helical" evidence="9">
    <location>
        <begin position="74"/>
        <end position="98"/>
    </location>
</feature>
<dbReference type="GO" id="GO:1902815">
    <property type="term" value="P:N,N'-diacetylchitobiose import"/>
    <property type="evidence" value="ECO:0007669"/>
    <property type="project" value="TreeGrafter"/>
</dbReference>
<dbReference type="PROSITE" id="PS51105">
    <property type="entry name" value="PTS_EIIC_TYPE_3"/>
    <property type="match status" value="1"/>
</dbReference>
<dbReference type="Proteomes" id="UP000051006">
    <property type="component" value="Unassembled WGS sequence"/>
</dbReference>
<organism evidence="11 12">
    <name type="scientific">Companilactobacillus kimchiensis</name>
    <dbReference type="NCBI Taxonomy" id="993692"/>
    <lineage>
        <taxon>Bacteria</taxon>
        <taxon>Bacillati</taxon>
        <taxon>Bacillota</taxon>
        <taxon>Bacilli</taxon>
        <taxon>Lactobacillales</taxon>
        <taxon>Lactobacillaceae</taxon>
        <taxon>Companilactobacillus</taxon>
    </lineage>
</organism>
<evidence type="ECO:0000256" key="5">
    <source>
        <dbReference type="ARBA" id="ARBA00022692"/>
    </source>
</evidence>
<evidence type="ECO:0000256" key="1">
    <source>
        <dbReference type="ARBA" id="ARBA00004651"/>
    </source>
</evidence>
<keyword evidence="4 8" id="KW-0762">Sugar transport</keyword>
<evidence type="ECO:0000313" key="11">
    <source>
        <dbReference type="EMBL" id="KRO00785.1"/>
    </source>
</evidence>
<evidence type="ECO:0000256" key="4">
    <source>
        <dbReference type="ARBA" id="ARBA00022597"/>
    </source>
</evidence>
<keyword evidence="6 9" id="KW-1133">Transmembrane helix</keyword>
<dbReference type="GO" id="GO:0008982">
    <property type="term" value="F:protein-N(PI)-phosphohistidine-sugar phosphotransferase activity"/>
    <property type="evidence" value="ECO:0007669"/>
    <property type="project" value="UniProtKB-UniRule"/>
</dbReference>
<keyword evidence="2 8" id="KW-0813">Transport</keyword>
<keyword evidence="3 8" id="KW-1003">Cell membrane</keyword>
<protein>
    <recommendedName>
        <fullName evidence="8">Permease IIC component</fullName>
    </recommendedName>
</protein>
<keyword evidence="7 8" id="KW-0472">Membrane</keyword>
<evidence type="ECO:0000256" key="9">
    <source>
        <dbReference type="SAM" id="Phobius"/>
    </source>
</evidence>
<feature type="transmembrane region" description="Helical" evidence="9">
    <location>
        <begin position="174"/>
        <end position="192"/>
    </location>
</feature>
<dbReference type="InterPro" id="IPR004501">
    <property type="entry name" value="PTS_EIIC_3"/>
</dbReference>
<comment type="subcellular location">
    <subcellularLocation>
        <location evidence="1">Cell membrane</location>
        <topology evidence="1">Multi-pass membrane protein</topology>
    </subcellularLocation>
</comment>
<gene>
    <name evidence="11" type="ORF">IV57_GL000105</name>
</gene>
<feature type="transmembrane region" description="Helical" evidence="9">
    <location>
        <begin position="29"/>
        <end position="49"/>
    </location>
</feature>
<dbReference type="PANTHER" id="PTHR33989:SF4">
    <property type="entry name" value="PTS SYSTEM N,N'-DIACETYLCHITOBIOSE-SPECIFIC EIIC COMPONENT"/>
    <property type="match status" value="1"/>
</dbReference>
<dbReference type="InterPro" id="IPR003352">
    <property type="entry name" value="PTS_EIIC"/>
</dbReference>
<feature type="transmembrane region" description="Helical" evidence="9">
    <location>
        <begin position="133"/>
        <end position="153"/>
    </location>
</feature>
<evidence type="ECO:0000313" key="12">
    <source>
        <dbReference type="Proteomes" id="UP000051006"/>
    </source>
</evidence>
<dbReference type="EMBL" id="JQCF01000001">
    <property type="protein sequence ID" value="KRO00785.1"/>
    <property type="molecule type" value="Genomic_DNA"/>
</dbReference>
<evidence type="ECO:0000256" key="8">
    <source>
        <dbReference type="PIRNR" id="PIRNR006351"/>
    </source>
</evidence>
<feature type="transmembrane region" description="Helical" evidence="9">
    <location>
        <begin position="315"/>
        <end position="333"/>
    </location>
</feature>
<dbReference type="AlphaFoldDB" id="A0A0R2LGW8"/>
<evidence type="ECO:0000259" key="10">
    <source>
        <dbReference type="PROSITE" id="PS51105"/>
    </source>
</evidence>
<comment type="function">
    <text evidence="8">The phosphoenolpyruvate-dependent sugar phosphotransferase system (PTS), a major carbohydrate active -transport system, catalyzes the phosphorylation of incoming sugar substrates concomitant with their translocation across the cell membrane.</text>
</comment>
<evidence type="ECO:0000256" key="6">
    <source>
        <dbReference type="ARBA" id="ARBA00022989"/>
    </source>
</evidence>
<evidence type="ECO:0000256" key="3">
    <source>
        <dbReference type="ARBA" id="ARBA00022475"/>
    </source>
</evidence>
<evidence type="ECO:0000256" key="7">
    <source>
        <dbReference type="ARBA" id="ARBA00023136"/>
    </source>
</evidence>
<feature type="transmembrane region" description="Helical" evidence="9">
    <location>
        <begin position="340"/>
        <end position="360"/>
    </location>
</feature>
<feature type="transmembrane region" description="Helical" evidence="9">
    <location>
        <begin position="212"/>
        <end position="231"/>
    </location>
</feature>